<dbReference type="GO" id="GO:0046872">
    <property type="term" value="F:metal ion binding"/>
    <property type="evidence" value="ECO:0007669"/>
    <property type="project" value="UniProtKB-KW"/>
</dbReference>
<organism evidence="7 8">
    <name type="scientific">Dysosmobacter welbionis</name>
    <dbReference type="NCBI Taxonomy" id="2093857"/>
    <lineage>
        <taxon>Bacteria</taxon>
        <taxon>Bacillati</taxon>
        <taxon>Bacillota</taxon>
        <taxon>Clostridia</taxon>
        <taxon>Eubacteriales</taxon>
        <taxon>Oscillospiraceae</taxon>
        <taxon>Dysosmobacter</taxon>
    </lineage>
</organism>
<dbReference type="NCBIfam" id="TIGR02033">
    <property type="entry name" value="D-hydantoinase"/>
    <property type="match status" value="1"/>
</dbReference>
<evidence type="ECO:0000313" key="8">
    <source>
        <dbReference type="Proteomes" id="UP000298642"/>
    </source>
</evidence>
<evidence type="ECO:0000259" key="6">
    <source>
        <dbReference type="Pfam" id="PF01979"/>
    </source>
</evidence>
<evidence type="ECO:0000256" key="1">
    <source>
        <dbReference type="ARBA" id="ARBA00001947"/>
    </source>
</evidence>
<dbReference type="KEGG" id="obj:EIO64_03185"/>
<evidence type="ECO:0000256" key="4">
    <source>
        <dbReference type="ARBA" id="ARBA00022801"/>
    </source>
</evidence>
<dbReference type="SUPFAM" id="SSF51556">
    <property type="entry name" value="Metallo-dependent hydrolases"/>
    <property type="match status" value="1"/>
</dbReference>
<feature type="domain" description="Amidohydrolase-related" evidence="6">
    <location>
        <begin position="48"/>
        <end position="432"/>
    </location>
</feature>
<evidence type="ECO:0000256" key="5">
    <source>
        <dbReference type="PIRSR" id="PIRSR611778-50"/>
    </source>
</evidence>
<evidence type="ECO:0000313" key="7">
    <source>
        <dbReference type="EMBL" id="QCI58356.1"/>
    </source>
</evidence>
<dbReference type="InterPro" id="IPR050378">
    <property type="entry name" value="Metallo-dep_Hydrolases_sf"/>
</dbReference>
<dbReference type="PANTHER" id="PTHR11647:SF1">
    <property type="entry name" value="COLLAPSIN RESPONSE MEDIATOR PROTEIN"/>
    <property type="match status" value="1"/>
</dbReference>
<name>A0A4D7AR70_9FIRM</name>
<sequence>MTTLLRGGTIITGAGQRRADLLLDGEKIAWVGRGPQAADREVDVSGCFLFPGFIDAHTHFDLDVANTTTADDFCTGSRAALRGGTTTVIDFACPNKGESLHHGLDLWHQKADGRTFCDYGFHMTIDDWNESIRAELPDMFAQGISSFKMYLTYPAMMIGDRDIYWALKELKRLGGIAGFHCENAGVIDGMIAERKAAGELSPASHPRTRPPYLEAEAVSRLLRIAQAADAPVVIVHLTNREALLEVDHARKRGQTVYVETCPQYLLLDESVYFNEDYSAAARYVCAPPLRDKAEQEHLWKGLRRGAIQTVSTDHCSFTLAQKDMGREDFTKIPGGLPGVETRGELLYSYGVAKRKISAAQMCRVLSENPARLYGLYPRKGVLRPGSDADIVVYDPGASHVIRAEDCVANVDYNPYEGFVTAGGIRQVWLRGQLSVENGKVLVEAPAGKYMARGKNSL</sequence>
<keyword evidence="8" id="KW-1185">Reference proteome</keyword>
<dbReference type="Pfam" id="PF01979">
    <property type="entry name" value="Amidohydro_1"/>
    <property type="match status" value="1"/>
</dbReference>
<dbReference type="InterPro" id="IPR011778">
    <property type="entry name" value="Hydantoinase/dihydroPyrase"/>
</dbReference>
<dbReference type="Gene3D" id="2.30.40.10">
    <property type="entry name" value="Urease, subunit C, domain 1"/>
    <property type="match status" value="1"/>
</dbReference>
<comment type="cofactor">
    <cofactor evidence="1">
        <name>Zn(2+)</name>
        <dbReference type="ChEBI" id="CHEBI:29105"/>
    </cofactor>
</comment>
<keyword evidence="3" id="KW-0479">Metal-binding</keyword>
<dbReference type="SUPFAM" id="SSF51338">
    <property type="entry name" value="Composite domain of metallo-dependent hydrolases"/>
    <property type="match status" value="2"/>
</dbReference>
<evidence type="ECO:0000256" key="2">
    <source>
        <dbReference type="ARBA" id="ARBA00008829"/>
    </source>
</evidence>
<feature type="modified residue" description="N6-carboxylysine" evidence="5">
    <location>
        <position position="148"/>
    </location>
</feature>
<dbReference type="GO" id="GO:0004157">
    <property type="term" value="F:dihydropyrimidinase activity"/>
    <property type="evidence" value="ECO:0007669"/>
    <property type="project" value="UniProtKB-EC"/>
</dbReference>
<comment type="similarity">
    <text evidence="2">Belongs to the metallo-dependent hydrolases superfamily. Hydantoinase/dihydropyrimidinase family.</text>
</comment>
<comment type="PTM">
    <text evidence="5">Carbamylation allows a single lysine to coordinate two divalent metal cations.</text>
</comment>
<reference evidence="8" key="1">
    <citation type="submission" date="2018-12" db="EMBL/GenBank/DDBJ databases">
        <title>Dusodibacter welbiota gen. nov., sp. nov., isolated from human faeces and emended description of the Oscillibacter genus.</title>
        <authorList>
            <person name="Le Roy T."/>
            <person name="Van der Smissen P."/>
            <person name="Delzenne N."/>
            <person name="Muccioli G."/>
            <person name="Collet J.F."/>
            <person name="Cani P.D."/>
        </authorList>
    </citation>
    <scope>NUCLEOTIDE SEQUENCE [LARGE SCALE GENOMIC DNA]</scope>
    <source>
        <strain evidence="8">J115</strain>
    </source>
</reference>
<evidence type="ECO:0000256" key="3">
    <source>
        <dbReference type="ARBA" id="ARBA00022723"/>
    </source>
</evidence>
<dbReference type="GeneID" id="89523178"/>
<dbReference type="InterPro" id="IPR006680">
    <property type="entry name" value="Amidohydro-rel"/>
</dbReference>
<dbReference type="PANTHER" id="PTHR11647">
    <property type="entry name" value="HYDRANTOINASE/DIHYDROPYRIMIDINASE FAMILY MEMBER"/>
    <property type="match status" value="1"/>
</dbReference>
<dbReference type="Proteomes" id="UP000298642">
    <property type="component" value="Chromosome"/>
</dbReference>
<dbReference type="EMBL" id="CP034413">
    <property type="protein sequence ID" value="QCI58356.1"/>
    <property type="molecule type" value="Genomic_DNA"/>
</dbReference>
<proteinExistence type="inferred from homology"/>
<accession>A0A4D7AR70</accession>
<keyword evidence="4 7" id="KW-0378">Hydrolase</keyword>
<dbReference type="InterPro" id="IPR011059">
    <property type="entry name" value="Metal-dep_hydrolase_composite"/>
</dbReference>
<dbReference type="InterPro" id="IPR032466">
    <property type="entry name" value="Metal_Hydrolase"/>
</dbReference>
<dbReference type="CDD" id="cd01314">
    <property type="entry name" value="D-HYD"/>
    <property type="match status" value="1"/>
</dbReference>
<dbReference type="GO" id="GO:0005829">
    <property type="term" value="C:cytosol"/>
    <property type="evidence" value="ECO:0007669"/>
    <property type="project" value="TreeGrafter"/>
</dbReference>
<dbReference type="AlphaFoldDB" id="A0A4D7AR70"/>
<dbReference type="EC" id="3.5.2.2" evidence="7"/>
<dbReference type="Gene3D" id="3.20.20.140">
    <property type="entry name" value="Metal-dependent hydrolases"/>
    <property type="match status" value="1"/>
</dbReference>
<dbReference type="FunFam" id="3.20.20.140:FF:000076">
    <property type="entry name" value="Dihydropyrimidinase like 2"/>
    <property type="match status" value="1"/>
</dbReference>
<dbReference type="RefSeq" id="WP_021748215.1">
    <property type="nucleotide sequence ID" value="NZ_CAUWCU010000003.1"/>
</dbReference>
<gene>
    <name evidence="7" type="primary">hydA</name>
    <name evidence="7" type="ORF">EIO64_03185</name>
</gene>
<protein>
    <submittedName>
        <fullName evidence="7">Dihydropyrimidinase</fullName>
        <ecNumber evidence="7">3.5.2.2</ecNumber>
    </submittedName>
</protein>